<feature type="non-terminal residue" evidence="1">
    <location>
        <position position="87"/>
    </location>
</feature>
<sequence length="87" mass="9588">MTGATPEPPHPPNSNSTRAAERLILHLKNCESTTKSGLIPTTLRSKSLAAVADWRGCQLARWQAGPLKQKTIWAPRKCGREKRTLSL</sequence>
<accession>A0A4Y2MRX2</accession>
<gene>
    <name evidence="1" type="ORF">AVEN_253448_1</name>
</gene>
<evidence type="ECO:0000313" key="2">
    <source>
        <dbReference type="Proteomes" id="UP000499080"/>
    </source>
</evidence>
<dbReference type="AlphaFoldDB" id="A0A4Y2MRX2"/>
<comment type="caution">
    <text evidence="1">The sequence shown here is derived from an EMBL/GenBank/DDBJ whole genome shotgun (WGS) entry which is preliminary data.</text>
</comment>
<name>A0A4Y2MRX2_ARAVE</name>
<dbReference type="Proteomes" id="UP000499080">
    <property type="component" value="Unassembled WGS sequence"/>
</dbReference>
<proteinExistence type="predicted"/>
<evidence type="ECO:0000313" key="1">
    <source>
        <dbReference type="EMBL" id="GBN29911.1"/>
    </source>
</evidence>
<keyword evidence="2" id="KW-1185">Reference proteome</keyword>
<dbReference type="EMBL" id="BGPR01007839">
    <property type="protein sequence ID" value="GBN29911.1"/>
    <property type="molecule type" value="Genomic_DNA"/>
</dbReference>
<protein>
    <submittedName>
        <fullName evidence="1">Uncharacterized protein</fullName>
    </submittedName>
</protein>
<reference evidence="1 2" key="1">
    <citation type="journal article" date="2019" name="Sci. Rep.">
        <title>Orb-weaving spider Araneus ventricosus genome elucidates the spidroin gene catalogue.</title>
        <authorList>
            <person name="Kono N."/>
            <person name="Nakamura H."/>
            <person name="Ohtoshi R."/>
            <person name="Moran D.A.P."/>
            <person name="Shinohara A."/>
            <person name="Yoshida Y."/>
            <person name="Fujiwara M."/>
            <person name="Mori M."/>
            <person name="Tomita M."/>
            <person name="Arakawa K."/>
        </authorList>
    </citation>
    <scope>NUCLEOTIDE SEQUENCE [LARGE SCALE GENOMIC DNA]</scope>
</reference>
<organism evidence="1 2">
    <name type="scientific">Araneus ventricosus</name>
    <name type="common">Orbweaver spider</name>
    <name type="synonym">Epeira ventricosa</name>
    <dbReference type="NCBI Taxonomy" id="182803"/>
    <lineage>
        <taxon>Eukaryota</taxon>
        <taxon>Metazoa</taxon>
        <taxon>Ecdysozoa</taxon>
        <taxon>Arthropoda</taxon>
        <taxon>Chelicerata</taxon>
        <taxon>Arachnida</taxon>
        <taxon>Araneae</taxon>
        <taxon>Araneomorphae</taxon>
        <taxon>Entelegynae</taxon>
        <taxon>Araneoidea</taxon>
        <taxon>Araneidae</taxon>
        <taxon>Araneus</taxon>
    </lineage>
</organism>